<keyword evidence="2" id="KW-1185">Reference proteome</keyword>
<sequence>MSDLPPARSMPDTVGLNPFTASPVLPRVLRRWLDGDTAR</sequence>
<gene>
    <name evidence="1" type="ORF">FHR32_005319</name>
</gene>
<dbReference type="AlphaFoldDB" id="A0A7W7RZT6"/>
<evidence type="ECO:0000313" key="2">
    <source>
        <dbReference type="Proteomes" id="UP000534286"/>
    </source>
</evidence>
<evidence type="ECO:0000313" key="1">
    <source>
        <dbReference type="EMBL" id="MBB4940942.1"/>
    </source>
</evidence>
<comment type="caution">
    <text evidence="1">The sequence shown here is derived from an EMBL/GenBank/DDBJ whole genome shotgun (WGS) entry which is preliminary data.</text>
</comment>
<protein>
    <submittedName>
        <fullName evidence="1">Uncharacterized protein</fullName>
    </submittedName>
</protein>
<organism evidence="1 2">
    <name type="scientific">Streptosporangium album</name>
    <dbReference type="NCBI Taxonomy" id="47479"/>
    <lineage>
        <taxon>Bacteria</taxon>
        <taxon>Bacillati</taxon>
        <taxon>Actinomycetota</taxon>
        <taxon>Actinomycetes</taxon>
        <taxon>Streptosporangiales</taxon>
        <taxon>Streptosporangiaceae</taxon>
        <taxon>Streptosporangium</taxon>
    </lineage>
</organism>
<proteinExistence type="predicted"/>
<accession>A0A7W7RZT6</accession>
<dbReference type="EMBL" id="JACHJU010000002">
    <property type="protein sequence ID" value="MBB4940942.1"/>
    <property type="molecule type" value="Genomic_DNA"/>
</dbReference>
<reference evidence="1 2" key="1">
    <citation type="submission" date="2020-08" db="EMBL/GenBank/DDBJ databases">
        <title>Sequencing the genomes of 1000 actinobacteria strains.</title>
        <authorList>
            <person name="Klenk H.-P."/>
        </authorList>
    </citation>
    <scope>NUCLEOTIDE SEQUENCE [LARGE SCALE GENOMIC DNA]</scope>
    <source>
        <strain evidence="1 2">DSM 43023</strain>
    </source>
</reference>
<name>A0A7W7RZT6_9ACTN</name>
<dbReference type="Proteomes" id="UP000534286">
    <property type="component" value="Unassembled WGS sequence"/>
</dbReference>